<feature type="domain" description="Protein NO VEIN C-terminal" evidence="1">
    <location>
        <begin position="56"/>
        <end position="147"/>
    </location>
</feature>
<keyword evidence="3" id="KW-1185">Reference proteome</keyword>
<dbReference type="RefSeq" id="WP_054403310.1">
    <property type="nucleotide sequence ID" value="NZ_LIUT01000001.1"/>
</dbReference>
<gene>
    <name evidence="2" type="ORF">AM231_15395</name>
</gene>
<evidence type="ECO:0000313" key="3">
    <source>
        <dbReference type="Proteomes" id="UP000036932"/>
    </source>
</evidence>
<dbReference type="OrthoDB" id="9781481at2"/>
<dbReference type="Pfam" id="PF13020">
    <property type="entry name" value="NOV_C"/>
    <property type="match status" value="1"/>
</dbReference>
<dbReference type="InterPro" id="IPR024975">
    <property type="entry name" value="NOV_C"/>
</dbReference>
<accession>A0A0M1P7T8</accession>
<organism evidence="2 3">
    <name type="scientific">Paenibacillus solani</name>
    <dbReference type="NCBI Taxonomy" id="1705565"/>
    <lineage>
        <taxon>Bacteria</taxon>
        <taxon>Bacillati</taxon>
        <taxon>Bacillota</taxon>
        <taxon>Bacilli</taxon>
        <taxon>Bacillales</taxon>
        <taxon>Paenibacillaceae</taxon>
        <taxon>Paenibacillus</taxon>
    </lineage>
</organism>
<name>A0A0M1P7T8_9BACL</name>
<evidence type="ECO:0000313" key="2">
    <source>
        <dbReference type="EMBL" id="KOR90370.1"/>
    </source>
</evidence>
<evidence type="ECO:0000259" key="1">
    <source>
        <dbReference type="Pfam" id="PF13020"/>
    </source>
</evidence>
<dbReference type="Proteomes" id="UP000036932">
    <property type="component" value="Unassembled WGS sequence"/>
</dbReference>
<comment type="caution">
    <text evidence="2">The sequence shown here is derived from an EMBL/GenBank/DDBJ whole genome shotgun (WGS) entry which is preliminary data.</text>
</comment>
<dbReference type="PATRIC" id="fig|1705565.3.peg.5146"/>
<proteinExistence type="predicted"/>
<dbReference type="AlphaFoldDB" id="A0A0M1P7T8"/>
<dbReference type="EMBL" id="LIUT01000001">
    <property type="protein sequence ID" value="KOR90370.1"/>
    <property type="molecule type" value="Genomic_DNA"/>
</dbReference>
<reference evidence="3" key="1">
    <citation type="submission" date="2015-08" db="EMBL/GenBank/DDBJ databases">
        <title>Genome sequencing project for genomic taxonomy and phylogenomics of Bacillus-like bacteria.</title>
        <authorList>
            <person name="Liu B."/>
            <person name="Wang J."/>
            <person name="Zhu Y."/>
            <person name="Liu G."/>
            <person name="Chen Q."/>
            <person name="Chen Z."/>
            <person name="Lan J."/>
            <person name="Che J."/>
            <person name="Ge C."/>
            <person name="Shi H."/>
            <person name="Pan Z."/>
            <person name="Liu X."/>
        </authorList>
    </citation>
    <scope>NUCLEOTIDE SEQUENCE [LARGE SCALE GENOMIC DNA]</scope>
    <source>
        <strain evidence="3">FJAT-22460</strain>
    </source>
</reference>
<protein>
    <recommendedName>
        <fullName evidence="1">Protein NO VEIN C-terminal domain-containing protein</fullName>
    </recommendedName>
</protein>
<sequence>MNTRIIENTKLDLVTEEMNLEASSILYSYNELRSKFPDNIDYLKLHEIQIQIGKLGEAFAYEYELTKLYVTEYQALVDNSKAADPTNGYDILSFDTDGTKLYIEVKTSINDESDFYITQNEIDTARDCLSRGEKYLIYRITNIMDERSRVKVNVISDIINSNIYVVEPYHYKVRIKEDSW</sequence>